<reference evidence="1 2" key="1">
    <citation type="journal article" date="2021" name="PeerJ">
        <title>Analysis of 44 Vibrio anguillarum genomes reveals high genetic diversity.</title>
        <authorList>
            <person name="Hansen M.J."/>
            <person name="Dalsgaard I."/>
        </authorList>
    </citation>
    <scope>NUCLEOTIDE SEQUENCE [LARGE SCALE GENOMIC DNA]</scope>
    <source>
        <strain evidence="1 2">17-16730-2A</strain>
    </source>
</reference>
<name>A0ABD4KVE9_VIBAN</name>
<dbReference type="Proteomes" id="UP000722957">
    <property type="component" value="Unassembled WGS sequence"/>
</dbReference>
<accession>A0ABD4KVE9</accession>
<feature type="non-terminal residue" evidence="1">
    <location>
        <position position="1"/>
    </location>
</feature>
<feature type="non-terminal residue" evidence="1">
    <location>
        <position position="90"/>
    </location>
</feature>
<gene>
    <name evidence="1" type="ORF">EAY07_25860</name>
</gene>
<sequence>AVHLHGLPIGSVVTDGTHTHTIDATDQKDGLDILGWARGSIEVRIPAGVNHNAIITVEATTQNPDGTHAHSASSAPVILDPAHAGDVIVS</sequence>
<proteinExistence type="predicted"/>
<evidence type="ECO:0000313" key="1">
    <source>
        <dbReference type="EMBL" id="MBF4275369.1"/>
    </source>
</evidence>
<organism evidence="1 2">
    <name type="scientific">Vibrio anguillarum</name>
    <name type="common">Listonella anguillarum</name>
    <dbReference type="NCBI Taxonomy" id="55601"/>
    <lineage>
        <taxon>Bacteria</taxon>
        <taxon>Pseudomonadati</taxon>
        <taxon>Pseudomonadota</taxon>
        <taxon>Gammaproteobacteria</taxon>
        <taxon>Vibrionales</taxon>
        <taxon>Vibrionaceae</taxon>
        <taxon>Vibrio</taxon>
    </lineage>
</organism>
<dbReference type="AlphaFoldDB" id="A0ABD4KVE9"/>
<evidence type="ECO:0000313" key="2">
    <source>
        <dbReference type="Proteomes" id="UP000722957"/>
    </source>
</evidence>
<protein>
    <submittedName>
        <fullName evidence="1">Uncharacterized protein</fullName>
    </submittedName>
</protein>
<dbReference type="RefSeq" id="WP_194574419.1">
    <property type="nucleotide sequence ID" value="NZ_RDOM01001128.1"/>
</dbReference>
<dbReference type="EMBL" id="RDOM01001128">
    <property type="protein sequence ID" value="MBF4275369.1"/>
    <property type="molecule type" value="Genomic_DNA"/>
</dbReference>
<comment type="caution">
    <text evidence="1">The sequence shown here is derived from an EMBL/GenBank/DDBJ whole genome shotgun (WGS) entry which is preliminary data.</text>
</comment>